<dbReference type="Pfam" id="PF13556">
    <property type="entry name" value="HTH_30"/>
    <property type="match status" value="1"/>
</dbReference>
<dbReference type="PANTHER" id="PTHR33744:SF1">
    <property type="entry name" value="DNA-BINDING TRANSCRIPTIONAL ACTIVATOR ADER"/>
    <property type="match status" value="1"/>
</dbReference>
<dbReference type="InterPro" id="IPR042070">
    <property type="entry name" value="PucR_C-HTH_sf"/>
</dbReference>
<evidence type="ECO:0000259" key="3">
    <source>
        <dbReference type="Pfam" id="PF13556"/>
    </source>
</evidence>
<accession>A0A1M5YIU1</accession>
<dbReference type="InterPro" id="IPR025736">
    <property type="entry name" value="PucR_C-HTH_dom"/>
</dbReference>
<dbReference type="AlphaFoldDB" id="A0A1M5YIU1"/>
<dbReference type="Proteomes" id="UP000184526">
    <property type="component" value="Unassembled WGS sequence"/>
</dbReference>
<reference evidence="5 6" key="1">
    <citation type="submission" date="2016-11" db="EMBL/GenBank/DDBJ databases">
        <authorList>
            <person name="Jaros S."/>
            <person name="Januszkiewicz K."/>
            <person name="Wedrychowicz H."/>
        </authorList>
    </citation>
    <scope>NUCLEOTIDE SEQUENCE [LARGE SCALE GENOMIC DNA]</scope>
    <source>
        <strain evidence="5 6">DSM 3089</strain>
    </source>
</reference>
<dbReference type="PANTHER" id="PTHR33744">
    <property type="entry name" value="CARBOHYDRATE DIACID REGULATOR"/>
    <property type="match status" value="1"/>
</dbReference>
<dbReference type="Gene3D" id="1.10.10.2840">
    <property type="entry name" value="PucR C-terminal helix-turn-helix domain"/>
    <property type="match status" value="1"/>
</dbReference>
<evidence type="ECO:0000313" key="5">
    <source>
        <dbReference type="EMBL" id="SHI11947.1"/>
    </source>
</evidence>
<feature type="domain" description="PucR C-terminal helix-turn-helix" evidence="3">
    <location>
        <begin position="338"/>
        <end position="390"/>
    </location>
</feature>
<protein>
    <submittedName>
        <fullName evidence="5">DNA-binding transcriptional regulator, PucR family</fullName>
    </submittedName>
</protein>
<dbReference type="Pfam" id="PF17853">
    <property type="entry name" value="GGDEF_2"/>
    <property type="match status" value="1"/>
</dbReference>
<keyword evidence="5" id="KW-0238">DNA-binding</keyword>
<dbReference type="InterPro" id="IPR051448">
    <property type="entry name" value="CdaR-like_regulators"/>
</dbReference>
<proteinExistence type="inferred from homology"/>
<dbReference type="InterPro" id="IPR041522">
    <property type="entry name" value="CdaR_GGDEF"/>
</dbReference>
<dbReference type="GO" id="GO:0003677">
    <property type="term" value="F:DNA binding"/>
    <property type="evidence" value="ECO:0007669"/>
    <property type="project" value="UniProtKB-KW"/>
</dbReference>
<evidence type="ECO:0000259" key="2">
    <source>
        <dbReference type="Pfam" id="PF07905"/>
    </source>
</evidence>
<dbReference type="InterPro" id="IPR012914">
    <property type="entry name" value="PucR_dom"/>
</dbReference>
<feature type="domain" description="Purine catabolism PurC-like" evidence="2">
    <location>
        <begin position="7"/>
        <end position="127"/>
    </location>
</feature>
<evidence type="ECO:0000313" key="6">
    <source>
        <dbReference type="Proteomes" id="UP000184526"/>
    </source>
</evidence>
<organism evidence="5 6">
    <name type="scientific">Clostridium collagenovorans DSM 3089</name>
    <dbReference type="NCBI Taxonomy" id="1121306"/>
    <lineage>
        <taxon>Bacteria</taxon>
        <taxon>Bacillati</taxon>
        <taxon>Bacillota</taxon>
        <taxon>Clostridia</taxon>
        <taxon>Eubacteriales</taxon>
        <taxon>Clostridiaceae</taxon>
        <taxon>Clostridium</taxon>
    </lineage>
</organism>
<feature type="domain" description="CdaR GGDEF-like" evidence="4">
    <location>
        <begin position="152"/>
        <end position="284"/>
    </location>
</feature>
<sequence length="405" mass="46579">MIVKCEDLLTLNAFKNIKLMAGENGLHRTVTWPYVGQSTDITQWVHGGELLFITGIGMNLETQNLIDLCKQCLLKNLSGLVLLTGPEYIKHIPKEVVDMANKSSLPLFQMPFNIKLIDVTKEICNFIISKESKQKMETSFLGKLLFSDLGEEDNIEHLAKLYNINIKDYFFISIFNINKNLNEVSPKMKNDLAFSIDNIQNSVANLCKENNIESLSLIHGDNIICFISTESNGKALESIKYLYAIYDLLAQKHKNSDIYLSIGCIYKNLCKVKKSYEEALKSLKLYKKGGLKDRIINYSNLGIYRLLFEIDNIDEIRKYHNDVLGNLIDYDKDNNTNLLQTLREYLLNNCNLLKTSQVMFIHRNTLIYRLNKIKNILMIDLDNPYVRLDLLNSIVISNYLCSLEN</sequence>
<name>A0A1M5YIU1_9CLOT</name>
<dbReference type="RefSeq" id="WP_072832787.1">
    <property type="nucleotide sequence ID" value="NZ_FQXP01000016.1"/>
</dbReference>
<comment type="similarity">
    <text evidence="1">Belongs to the CdaR family.</text>
</comment>
<dbReference type="STRING" id="1121306.SAMN02745196_02983"/>
<evidence type="ECO:0000256" key="1">
    <source>
        <dbReference type="ARBA" id="ARBA00006754"/>
    </source>
</evidence>
<keyword evidence="6" id="KW-1185">Reference proteome</keyword>
<gene>
    <name evidence="5" type="ORF">SAMN02745196_02983</name>
</gene>
<dbReference type="EMBL" id="FQXP01000016">
    <property type="protein sequence ID" value="SHI11947.1"/>
    <property type="molecule type" value="Genomic_DNA"/>
</dbReference>
<evidence type="ECO:0000259" key="4">
    <source>
        <dbReference type="Pfam" id="PF17853"/>
    </source>
</evidence>
<dbReference type="Pfam" id="PF07905">
    <property type="entry name" value="PucR"/>
    <property type="match status" value="1"/>
</dbReference>